<dbReference type="EMBL" id="AP029265">
    <property type="protein sequence ID" value="BFF99808.1"/>
    <property type="molecule type" value="Genomic_DNA"/>
</dbReference>
<name>A0AAU9FVG3_DROMD</name>
<reference evidence="1 3" key="1">
    <citation type="submission" date="2024-02" db="EMBL/GenBank/DDBJ databases">
        <title>A chromosome-level genome assembly of Drosophila madeirensis, a fruit fly species endemic to Madeira island.</title>
        <authorList>
            <person name="Tomihara K."/>
            <person name="Llopart A."/>
            <person name="Yamamoto D."/>
        </authorList>
    </citation>
    <scope>NUCLEOTIDE SEQUENCE [LARGE SCALE GENOMIC DNA]</scope>
    <source>
        <strain evidence="1 3">RF1</strain>
    </source>
</reference>
<proteinExistence type="predicted"/>
<dbReference type="EMBL" id="AP029265">
    <property type="protein sequence ID" value="BFF99290.1"/>
    <property type="molecule type" value="Genomic_DNA"/>
</dbReference>
<dbReference type="AlphaFoldDB" id="A0AAU9FVG3"/>
<dbReference type="InterPro" id="IPR029021">
    <property type="entry name" value="Prot-tyrosine_phosphatase-like"/>
</dbReference>
<dbReference type="SUPFAM" id="SSF52799">
    <property type="entry name" value="(Phosphotyrosine protein) phosphatases II"/>
    <property type="match status" value="1"/>
</dbReference>
<evidence type="ECO:0000313" key="1">
    <source>
        <dbReference type="EMBL" id="BFF99290.1"/>
    </source>
</evidence>
<organism evidence="1 3">
    <name type="scientific">Drosophila madeirensis</name>
    <name type="common">Fruit fly</name>
    <dbReference type="NCBI Taxonomy" id="30013"/>
    <lineage>
        <taxon>Eukaryota</taxon>
        <taxon>Metazoa</taxon>
        <taxon>Ecdysozoa</taxon>
        <taxon>Arthropoda</taxon>
        <taxon>Hexapoda</taxon>
        <taxon>Insecta</taxon>
        <taxon>Pterygota</taxon>
        <taxon>Neoptera</taxon>
        <taxon>Endopterygota</taxon>
        <taxon>Diptera</taxon>
        <taxon>Brachycera</taxon>
        <taxon>Muscomorpha</taxon>
        <taxon>Ephydroidea</taxon>
        <taxon>Drosophilidae</taxon>
        <taxon>Drosophila</taxon>
        <taxon>Sophophora</taxon>
    </lineage>
</organism>
<protein>
    <submittedName>
        <fullName evidence="1">RNA/RNP complex-1-interacting phosphatase homolog</fullName>
    </submittedName>
</protein>
<evidence type="ECO:0000313" key="3">
    <source>
        <dbReference type="Proteomes" id="UP001500889"/>
    </source>
</evidence>
<accession>A0AAU9FVG3</accession>
<keyword evidence="3" id="KW-1185">Reference proteome</keyword>
<evidence type="ECO:0000313" key="2">
    <source>
        <dbReference type="EMBL" id="BFF99808.1"/>
    </source>
</evidence>
<dbReference type="Gene3D" id="3.90.190.10">
    <property type="entry name" value="Protein tyrosine phosphatase superfamily"/>
    <property type="match status" value="1"/>
</dbReference>
<gene>
    <name evidence="1" type="ORF">DMAD_07229</name>
    <name evidence="2" type="ORF">DMAD_07623</name>
</gene>
<sequence>MGKGVPDRWLDYSAIGKRVPGTRFIAFKVPLNQIN</sequence>
<dbReference type="Proteomes" id="UP001500889">
    <property type="component" value="Chromosome J"/>
</dbReference>